<protein>
    <recommendedName>
        <fullName evidence="2">C-type lectin domain-containing protein</fullName>
    </recommendedName>
</protein>
<dbReference type="Pfam" id="PF00059">
    <property type="entry name" value="Lectin_C"/>
    <property type="match status" value="1"/>
</dbReference>
<sequence length="160" mass="17847">MERQSVLLLAAVVVVVVALAGSVGAACPCGFQPLPYGACVKLFSVEVQFGPTWEEANENCKKEDAQLISLDTPEKLEQFSVHLFSLDLSGNSYCVGARKTESGWCWLNGEKLSSESHMWLPYQPEGNHTHARIVPMTRHPRYYLTPYDDCRDYACEADDD</sequence>
<evidence type="ECO:0000313" key="3">
    <source>
        <dbReference type="EMBL" id="KAK8396517.1"/>
    </source>
</evidence>
<dbReference type="InterPro" id="IPR016186">
    <property type="entry name" value="C-type_lectin-like/link_sf"/>
</dbReference>
<comment type="caution">
    <text evidence="3">The sequence shown here is derived from an EMBL/GenBank/DDBJ whole genome shotgun (WGS) entry which is preliminary data.</text>
</comment>
<dbReference type="InterPro" id="IPR016187">
    <property type="entry name" value="CTDL_fold"/>
</dbReference>
<feature type="chain" id="PRO_5043452267" description="C-type lectin domain-containing protein" evidence="1">
    <location>
        <begin position="26"/>
        <end position="160"/>
    </location>
</feature>
<keyword evidence="1" id="KW-0732">Signal</keyword>
<proteinExistence type="predicted"/>
<name>A0AAW0UCW1_SCYPA</name>
<dbReference type="InterPro" id="IPR001304">
    <property type="entry name" value="C-type_lectin-like"/>
</dbReference>
<dbReference type="EMBL" id="JARAKH010000016">
    <property type="protein sequence ID" value="KAK8396517.1"/>
    <property type="molecule type" value="Genomic_DNA"/>
</dbReference>
<dbReference type="SUPFAM" id="SSF56436">
    <property type="entry name" value="C-type lectin-like"/>
    <property type="match status" value="1"/>
</dbReference>
<feature type="domain" description="C-type lectin" evidence="2">
    <location>
        <begin position="35"/>
        <end position="156"/>
    </location>
</feature>
<keyword evidence="4" id="KW-1185">Reference proteome</keyword>
<dbReference type="PROSITE" id="PS50041">
    <property type="entry name" value="C_TYPE_LECTIN_2"/>
    <property type="match status" value="1"/>
</dbReference>
<dbReference type="PROSITE" id="PS51257">
    <property type="entry name" value="PROKAR_LIPOPROTEIN"/>
    <property type="match status" value="1"/>
</dbReference>
<dbReference type="AlphaFoldDB" id="A0AAW0UCW1"/>
<reference evidence="3 4" key="1">
    <citation type="submission" date="2023-03" db="EMBL/GenBank/DDBJ databases">
        <title>High-quality genome of Scylla paramamosain provides insights in environmental adaptation.</title>
        <authorList>
            <person name="Zhang L."/>
        </authorList>
    </citation>
    <scope>NUCLEOTIDE SEQUENCE [LARGE SCALE GENOMIC DNA]</scope>
    <source>
        <strain evidence="3">LZ_2023a</strain>
        <tissue evidence="3">Muscle</tissue>
    </source>
</reference>
<dbReference type="CDD" id="cd00037">
    <property type="entry name" value="CLECT"/>
    <property type="match status" value="1"/>
</dbReference>
<gene>
    <name evidence="3" type="ORF">O3P69_005517</name>
</gene>
<evidence type="ECO:0000313" key="4">
    <source>
        <dbReference type="Proteomes" id="UP001487740"/>
    </source>
</evidence>
<evidence type="ECO:0000256" key="1">
    <source>
        <dbReference type="SAM" id="SignalP"/>
    </source>
</evidence>
<dbReference type="Gene3D" id="3.10.100.10">
    <property type="entry name" value="Mannose-Binding Protein A, subunit A"/>
    <property type="match status" value="1"/>
</dbReference>
<dbReference type="SMART" id="SM00034">
    <property type="entry name" value="CLECT"/>
    <property type="match status" value="1"/>
</dbReference>
<evidence type="ECO:0000259" key="2">
    <source>
        <dbReference type="PROSITE" id="PS50041"/>
    </source>
</evidence>
<dbReference type="Proteomes" id="UP001487740">
    <property type="component" value="Unassembled WGS sequence"/>
</dbReference>
<feature type="signal peptide" evidence="1">
    <location>
        <begin position="1"/>
        <end position="25"/>
    </location>
</feature>
<organism evidence="3 4">
    <name type="scientific">Scylla paramamosain</name>
    <name type="common">Mud crab</name>
    <dbReference type="NCBI Taxonomy" id="85552"/>
    <lineage>
        <taxon>Eukaryota</taxon>
        <taxon>Metazoa</taxon>
        <taxon>Ecdysozoa</taxon>
        <taxon>Arthropoda</taxon>
        <taxon>Crustacea</taxon>
        <taxon>Multicrustacea</taxon>
        <taxon>Malacostraca</taxon>
        <taxon>Eumalacostraca</taxon>
        <taxon>Eucarida</taxon>
        <taxon>Decapoda</taxon>
        <taxon>Pleocyemata</taxon>
        <taxon>Brachyura</taxon>
        <taxon>Eubrachyura</taxon>
        <taxon>Portunoidea</taxon>
        <taxon>Portunidae</taxon>
        <taxon>Portuninae</taxon>
        <taxon>Scylla</taxon>
    </lineage>
</organism>
<accession>A0AAW0UCW1</accession>